<dbReference type="VEuPathDB" id="TriTrypDB:TcCLB.504233.50"/>
<dbReference type="VEuPathDB" id="TriTrypDB:ECC02_010688"/>
<accession>A0A2V2X095</accession>
<dbReference type="VEuPathDB" id="TriTrypDB:C4B63_15g119"/>
<proteinExistence type="predicted"/>
<dbReference type="Proteomes" id="UP000246078">
    <property type="component" value="Unassembled WGS sequence"/>
</dbReference>
<name>A0A2V2X095_TRYCR</name>
<dbReference type="VEuPathDB" id="TriTrypDB:C3747_38g137"/>
<gene>
    <name evidence="1" type="ORF">C3747_38g137</name>
</gene>
<evidence type="ECO:0008006" key="3">
    <source>
        <dbReference type="Google" id="ProtNLM"/>
    </source>
</evidence>
<dbReference type="VEuPathDB" id="TriTrypDB:TcBrA4_0037900"/>
<dbReference type="VEuPathDB" id="TriTrypDB:TcG_11006"/>
<comment type="caution">
    <text evidence="1">The sequence shown here is derived from an EMBL/GenBank/DDBJ whole genome shotgun (WGS) entry which is preliminary data.</text>
</comment>
<dbReference type="VEuPathDB" id="TriTrypDB:ECC02_009149"/>
<dbReference type="VEuPathDB" id="TriTrypDB:TCDM_12079"/>
<reference evidence="1 2" key="1">
    <citation type="journal article" date="2018" name="Microb. Genom.">
        <title>Expanding an expanded genome: long-read sequencing of Trypanosoma cruzi.</title>
        <authorList>
            <person name="Berna L."/>
            <person name="Rodriguez M."/>
            <person name="Chiribao M.L."/>
            <person name="Parodi-Talice A."/>
            <person name="Pita S."/>
            <person name="Rijo G."/>
            <person name="Alvarez-Valin F."/>
            <person name="Robello C."/>
        </authorList>
    </citation>
    <scope>NUCLEOTIDE SEQUENCE [LARGE SCALE GENOMIC DNA]</scope>
    <source>
        <strain evidence="1 2">TCC</strain>
    </source>
</reference>
<dbReference type="VEuPathDB" id="TriTrypDB:TcCL_NonESM11781"/>
<dbReference type="VEuPathDB" id="TriTrypDB:ECC02_009887"/>
<evidence type="ECO:0000313" key="2">
    <source>
        <dbReference type="Proteomes" id="UP000246078"/>
    </source>
</evidence>
<dbReference type="VEuPathDB" id="TriTrypDB:TcG_06948"/>
<dbReference type="VEuPathDB" id="TriTrypDB:C4B63_41g69"/>
<organism evidence="1 2">
    <name type="scientific">Trypanosoma cruzi</name>
    <dbReference type="NCBI Taxonomy" id="5693"/>
    <lineage>
        <taxon>Eukaryota</taxon>
        <taxon>Discoba</taxon>
        <taxon>Euglenozoa</taxon>
        <taxon>Kinetoplastea</taxon>
        <taxon>Metakinetoplastina</taxon>
        <taxon>Trypanosomatida</taxon>
        <taxon>Trypanosomatidae</taxon>
        <taxon>Trypanosoma</taxon>
        <taxon>Schizotrypanum</taxon>
    </lineage>
</organism>
<sequence length="349" mass="38197">MGNYLACLTDFRASAHEPNAGCTTTCGAAVLGCALANSTPGNNSPQPWYHKAASRDPNSPSTVWMMCRMDNIYSAAAFMHADEHTLVASGADIHACAAAMQPALSLLSKWAARHNLKINVGKSEAAAFYISTHTRSDEDMVDLHLGNGQLRIQSRPVRLLGTTIDRLLNFGTHASTASKQTMPRRYQLKLVAQAGASHLTMRFFSIGYVHSVSLYRGEAIVSCLAYNYLHNMEVRYRDSCNTSLLFSAPTEDTSVYLEANLSGSGRYSGSVHSHNTNSVCASMTTRICVPLSTRNLCRRPCMGKRRHQSRFREMPLLMNYAASVTLLGHPATTFALSSYSTSYFFPGTL</sequence>
<dbReference type="VEuPathDB" id="TriTrypDB:TcCLB.508427.10"/>
<protein>
    <recommendedName>
        <fullName evidence="3">Reverse transcriptase domain-containing protein</fullName>
    </recommendedName>
</protein>
<dbReference type="EMBL" id="PRFC01000038">
    <property type="protein sequence ID" value="PWV14216.1"/>
    <property type="molecule type" value="Genomic_DNA"/>
</dbReference>
<dbReference type="VEuPathDB" id="TriTrypDB:TCSYLVIO_008445"/>
<evidence type="ECO:0000313" key="1">
    <source>
        <dbReference type="EMBL" id="PWV14216.1"/>
    </source>
</evidence>
<dbReference type="VEuPathDB" id="TriTrypDB:TcYC6_0038060"/>
<dbReference type="VEuPathDB" id="TriTrypDB:Tc_MARK_3868"/>
<dbReference type="AlphaFoldDB" id="A0A2V2X095"/>